<evidence type="ECO:0000256" key="3">
    <source>
        <dbReference type="ARBA" id="ARBA00022679"/>
    </source>
</evidence>
<sequence>MASSLISSSRHIDFDSVFGIDDAGLVQMFESLIATGLKNFLGCPAVFYEAALIEFFENSSVRDGMVVSTVKGKAVEISEEVFAATFELPTEGLTDFSEVPKDLVFDARSIFSISKEQVSVSCLKKEMKIEYRLLSDILAKTIYVKAGSFDAVTRERFMLMTAITFDVKVNWSRLLFDVLKEMVTPGSRHAKGYAIQICVIAMLSDLHLFVLVELKEQAIAHGLTWTKSCCSKIFEGHTRDRGAVIARNNTSTPSKCWIRTMIRVDGVWAVEPCADHWVKIPRTVVLNEVPRQCSYVDTLPTVGKLLPVGSINCADLFQLLNQFLDCSRQPTVLALRISQFCTVFLITVYSSRLPTVDIHSFVGSIALERIVLHNIQIIQSSGSVADTDFVAQRIPLVLDQHSSSTSSSDESMNYDDHDNATATFSLPAAATPDVTEALAQLQASIDQIRARDDVGYSEEISDAGYIDSDVADAVVVARYLRAILVIPDIRGSEPGDKRNFEDVYDVEKFIASLKGLVKVVKSQPTDVSARNLAVVKVPNRVTEKHIAENIEPIFRTKGNIRISTYFPSVNMKKTKEKTKTDSIACLAMFGTLEPQSKIREVVDSMIDRLKTVSRKSNGQFVAVDLRVDILEKKGCHKDNASPGSKSCYGPQEIVLFLRKIGFDKDTTVYVTQTRWDSSLDALKDFFPKTYTKEAIMPMDKKDEFLNSETSEFEKVIDFYISSESDIFVPAISGLFYANVAGRRIVSGRTQILVPANIPDSSASSEDFMSHYVSKKNHFAYSCFC</sequence>
<dbReference type="PANTHER" id="PTHR31288">
    <property type="entry name" value="O-FUCOSYLTRANSFERASE FAMILY PROTEIN"/>
    <property type="match status" value="1"/>
</dbReference>
<reference evidence="7 8" key="1">
    <citation type="journal article" date="2015" name="Proc. Natl. Acad. Sci. U.S.A.">
        <title>The resurrection genome of Boea hygrometrica: A blueprint for survival of dehydration.</title>
        <authorList>
            <person name="Xiao L."/>
            <person name="Yang G."/>
            <person name="Zhang L."/>
            <person name="Yang X."/>
            <person name="Zhao S."/>
            <person name="Ji Z."/>
            <person name="Zhou Q."/>
            <person name="Hu M."/>
            <person name="Wang Y."/>
            <person name="Chen M."/>
            <person name="Xu Y."/>
            <person name="Jin H."/>
            <person name="Xiao X."/>
            <person name="Hu G."/>
            <person name="Bao F."/>
            <person name="Hu Y."/>
            <person name="Wan P."/>
            <person name="Li L."/>
            <person name="Deng X."/>
            <person name="Kuang T."/>
            <person name="Xiang C."/>
            <person name="Zhu J.K."/>
            <person name="Oliver M.J."/>
            <person name="He Y."/>
        </authorList>
    </citation>
    <scope>NUCLEOTIDE SEQUENCE [LARGE SCALE GENOMIC DNA]</scope>
    <source>
        <strain evidence="8">cv. XS01</strain>
    </source>
</reference>
<dbReference type="OrthoDB" id="1899018at2759"/>
<dbReference type="EMBL" id="KV019696">
    <property type="protein sequence ID" value="KZV15622.1"/>
    <property type="molecule type" value="Genomic_DNA"/>
</dbReference>
<evidence type="ECO:0000256" key="5">
    <source>
        <dbReference type="ARBA" id="ARBA00023277"/>
    </source>
</evidence>
<dbReference type="GO" id="GO:0016757">
    <property type="term" value="F:glycosyltransferase activity"/>
    <property type="evidence" value="ECO:0007669"/>
    <property type="project" value="UniProtKB-KW"/>
</dbReference>
<evidence type="ECO:0000256" key="1">
    <source>
        <dbReference type="ARBA" id="ARBA00007737"/>
    </source>
</evidence>
<dbReference type="GO" id="GO:0006004">
    <property type="term" value="P:fucose metabolic process"/>
    <property type="evidence" value="ECO:0007669"/>
    <property type="project" value="UniProtKB-KW"/>
</dbReference>
<keyword evidence="2" id="KW-0328">Glycosyltransferase</keyword>
<dbReference type="PANTHER" id="PTHR31288:SF5">
    <property type="entry name" value="PROTEIN MANNAN SYNTHESIS-RELATED 1"/>
    <property type="match status" value="1"/>
</dbReference>
<dbReference type="InterPro" id="IPR024709">
    <property type="entry name" value="FucosylTrfase_pln"/>
</dbReference>
<evidence type="ECO:0000313" key="7">
    <source>
        <dbReference type="EMBL" id="KZV15622.1"/>
    </source>
</evidence>
<organism evidence="7 8">
    <name type="scientific">Dorcoceras hygrometricum</name>
    <dbReference type="NCBI Taxonomy" id="472368"/>
    <lineage>
        <taxon>Eukaryota</taxon>
        <taxon>Viridiplantae</taxon>
        <taxon>Streptophyta</taxon>
        <taxon>Embryophyta</taxon>
        <taxon>Tracheophyta</taxon>
        <taxon>Spermatophyta</taxon>
        <taxon>Magnoliopsida</taxon>
        <taxon>eudicotyledons</taxon>
        <taxon>Gunneridae</taxon>
        <taxon>Pentapetalae</taxon>
        <taxon>asterids</taxon>
        <taxon>lamiids</taxon>
        <taxon>Lamiales</taxon>
        <taxon>Gesneriaceae</taxon>
        <taxon>Didymocarpoideae</taxon>
        <taxon>Trichosporeae</taxon>
        <taxon>Loxocarpinae</taxon>
        <taxon>Dorcoceras</taxon>
    </lineage>
</organism>
<dbReference type="Proteomes" id="UP000250235">
    <property type="component" value="Unassembled WGS sequence"/>
</dbReference>
<keyword evidence="8" id="KW-1185">Reference proteome</keyword>
<evidence type="ECO:0000313" key="8">
    <source>
        <dbReference type="Proteomes" id="UP000250235"/>
    </source>
</evidence>
<gene>
    <name evidence="7" type="ORF">F511_39991</name>
</gene>
<accession>A0A2Z7A9N0</accession>
<proteinExistence type="inferred from homology"/>
<keyword evidence="5" id="KW-0119">Carbohydrate metabolism</keyword>
<dbReference type="Pfam" id="PF10250">
    <property type="entry name" value="O-FucT"/>
    <property type="match status" value="1"/>
</dbReference>
<name>A0A2Z7A9N0_9LAMI</name>
<protein>
    <recommendedName>
        <fullName evidence="6">O-fucosyltransferase family protein</fullName>
    </recommendedName>
</protein>
<dbReference type="AlphaFoldDB" id="A0A2Z7A9N0"/>
<keyword evidence="4" id="KW-0294">Fucose metabolism</keyword>
<evidence type="ECO:0000256" key="6">
    <source>
        <dbReference type="ARBA" id="ARBA00030350"/>
    </source>
</evidence>
<evidence type="ECO:0000256" key="2">
    <source>
        <dbReference type="ARBA" id="ARBA00022676"/>
    </source>
</evidence>
<evidence type="ECO:0000256" key="4">
    <source>
        <dbReference type="ARBA" id="ARBA00023253"/>
    </source>
</evidence>
<comment type="similarity">
    <text evidence="1">Belongs to the glycosyltransferase GT106 family.</text>
</comment>
<keyword evidence="3" id="KW-0808">Transferase</keyword>
<dbReference type="InterPro" id="IPR019378">
    <property type="entry name" value="GDP-Fuc_O-FucTrfase"/>
</dbReference>